<protein>
    <recommendedName>
        <fullName evidence="2">HPt domain-containing protein</fullName>
    </recommendedName>
</protein>
<dbReference type="SUPFAM" id="SSF47226">
    <property type="entry name" value="Histidine-containing phosphotransfer domain, HPT domain"/>
    <property type="match status" value="1"/>
</dbReference>
<keyword evidence="1" id="KW-0597">Phosphoprotein</keyword>
<dbReference type="Gene3D" id="1.20.120.160">
    <property type="entry name" value="HPT domain"/>
    <property type="match status" value="1"/>
</dbReference>
<dbReference type="GO" id="GO:0000160">
    <property type="term" value="P:phosphorelay signal transduction system"/>
    <property type="evidence" value="ECO:0007669"/>
    <property type="project" value="InterPro"/>
</dbReference>
<proteinExistence type="predicted"/>
<organism evidence="3 4">
    <name type="scientific">Candidatus Wallbacteria bacterium GWC2_49_35</name>
    <dbReference type="NCBI Taxonomy" id="1817813"/>
    <lineage>
        <taxon>Bacteria</taxon>
        <taxon>Candidatus Walliibacteriota</taxon>
    </lineage>
</organism>
<dbReference type="CDD" id="cd00088">
    <property type="entry name" value="HPT"/>
    <property type="match status" value="1"/>
</dbReference>
<evidence type="ECO:0000259" key="2">
    <source>
        <dbReference type="PROSITE" id="PS50894"/>
    </source>
</evidence>
<gene>
    <name evidence="3" type="ORF">A2008_01540</name>
</gene>
<evidence type="ECO:0000313" key="4">
    <source>
        <dbReference type="Proteomes" id="UP000178735"/>
    </source>
</evidence>
<feature type="domain" description="HPt" evidence="2">
    <location>
        <begin position="19"/>
        <end position="112"/>
    </location>
</feature>
<feature type="modified residue" description="Phosphohistidine" evidence="1">
    <location>
        <position position="58"/>
    </location>
</feature>
<dbReference type="InterPro" id="IPR036641">
    <property type="entry name" value="HPT_dom_sf"/>
</dbReference>
<dbReference type="Pfam" id="PF01627">
    <property type="entry name" value="Hpt"/>
    <property type="match status" value="1"/>
</dbReference>
<evidence type="ECO:0000313" key="3">
    <source>
        <dbReference type="EMBL" id="OGM01308.1"/>
    </source>
</evidence>
<dbReference type="InterPro" id="IPR008207">
    <property type="entry name" value="Sig_transdc_His_kin_Hpt_dom"/>
</dbReference>
<dbReference type="PROSITE" id="PS50894">
    <property type="entry name" value="HPT"/>
    <property type="match status" value="1"/>
</dbReference>
<dbReference type="STRING" id="1817813.A2008_01540"/>
<sequence length="117" mass="13325">MEEQKTFDYEKFLKHVLNKTDLAAEIMHIFFEDINSFTQSLVRAVETEDFALLRKTAHRLKGSSLNVCAGKLSELFLRLEGIGKTNSVEGATELIGEIFGELENFKQEVRNSNIIDN</sequence>
<reference evidence="3 4" key="1">
    <citation type="journal article" date="2016" name="Nat. Commun.">
        <title>Thousands of microbial genomes shed light on interconnected biogeochemical processes in an aquifer system.</title>
        <authorList>
            <person name="Anantharaman K."/>
            <person name="Brown C.T."/>
            <person name="Hug L.A."/>
            <person name="Sharon I."/>
            <person name="Castelle C.J."/>
            <person name="Probst A.J."/>
            <person name="Thomas B.C."/>
            <person name="Singh A."/>
            <person name="Wilkins M.J."/>
            <person name="Karaoz U."/>
            <person name="Brodie E.L."/>
            <person name="Williams K.H."/>
            <person name="Hubbard S.S."/>
            <person name="Banfield J.F."/>
        </authorList>
    </citation>
    <scope>NUCLEOTIDE SEQUENCE [LARGE SCALE GENOMIC DNA]</scope>
</reference>
<dbReference type="EMBL" id="MGFH01000238">
    <property type="protein sequence ID" value="OGM01308.1"/>
    <property type="molecule type" value="Genomic_DNA"/>
</dbReference>
<comment type="caution">
    <text evidence="3">The sequence shown here is derived from an EMBL/GenBank/DDBJ whole genome shotgun (WGS) entry which is preliminary data.</text>
</comment>
<dbReference type="Proteomes" id="UP000178735">
    <property type="component" value="Unassembled WGS sequence"/>
</dbReference>
<name>A0A1F7WGJ9_9BACT</name>
<accession>A0A1F7WGJ9</accession>
<dbReference type="AlphaFoldDB" id="A0A1F7WGJ9"/>
<evidence type="ECO:0000256" key="1">
    <source>
        <dbReference type="PROSITE-ProRule" id="PRU00110"/>
    </source>
</evidence>